<evidence type="ECO:0000313" key="2">
    <source>
        <dbReference type="Proteomes" id="UP000193642"/>
    </source>
</evidence>
<sequence length="139" mass="16094">MRCASKHENSNPNPTSFPLPFLGLPCASIKMNAAPHLYLEIWSQILSFLDPNFVMRLRNLNRVFDSVLTSTTFWLTALNKSQRAIHAEGAYIPSTFDRMWLITSTVYGTQYVGRNMRCLQAWLAKRMLKRFIRTVHSRV</sequence>
<evidence type="ECO:0000313" key="1">
    <source>
        <dbReference type="EMBL" id="ORY22994.1"/>
    </source>
</evidence>
<dbReference type="AlphaFoldDB" id="A0A1Y2AKH1"/>
<dbReference type="InterPro" id="IPR036047">
    <property type="entry name" value="F-box-like_dom_sf"/>
</dbReference>
<proteinExistence type="predicted"/>
<dbReference type="Proteomes" id="UP000193642">
    <property type="component" value="Unassembled WGS sequence"/>
</dbReference>
<comment type="caution">
    <text evidence="1">The sequence shown here is derived from an EMBL/GenBank/DDBJ whole genome shotgun (WGS) entry which is preliminary data.</text>
</comment>
<keyword evidence="2" id="KW-1185">Reference proteome</keyword>
<protein>
    <recommendedName>
        <fullName evidence="3">F-box domain-containing protein</fullName>
    </recommendedName>
</protein>
<dbReference type="EMBL" id="MCGO01000167">
    <property type="protein sequence ID" value="ORY22994.1"/>
    <property type="molecule type" value="Genomic_DNA"/>
</dbReference>
<evidence type="ECO:0008006" key="3">
    <source>
        <dbReference type="Google" id="ProtNLM"/>
    </source>
</evidence>
<accession>A0A1Y2AKH1</accession>
<organism evidence="1 2">
    <name type="scientific">Rhizoclosmatium globosum</name>
    <dbReference type="NCBI Taxonomy" id="329046"/>
    <lineage>
        <taxon>Eukaryota</taxon>
        <taxon>Fungi</taxon>
        <taxon>Fungi incertae sedis</taxon>
        <taxon>Chytridiomycota</taxon>
        <taxon>Chytridiomycota incertae sedis</taxon>
        <taxon>Chytridiomycetes</taxon>
        <taxon>Chytridiales</taxon>
        <taxon>Chytriomycetaceae</taxon>
        <taxon>Rhizoclosmatium</taxon>
    </lineage>
</organism>
<dbReference type="SUPFAM" id="SSF81383">
    <property type="entry name" value="F-box domain"/>
    <property type="match status" value="1"/>
</dbReference>
<gene>
    <name evidence="1" type="ORF">BCR33DRAFT_139031</name>
</gene>
<reference evidence="1 2" key="1">
    <citation type="submission" date="2016-07" db="EMBL/GenBank/DDBJ databases">
        <title>Pervasive Adenine N6-methylation of Active Genes in Fungi.</title>
        <authorList>
            <consortium name="DOE Joint Genome Institute"/>
            <person name="Mondo S.J."/>
            <person name="Dannebaum R.O."/>
            <person name="Kuo R.C."/>
            <person name="Labutti K."/>
            <person name="Haridas S."/>
            <person name="Kuo A."/>
            <person name="Salamov A."/>
            <person name="Ahrendt S.R."/>
            <person name="Lipzen A."/>
            <person name="Sullivan W."/>
            <person name="Andreopoulos W.B."/>
            <person name="Clum A."/>
            <person name="Lindquist E."/>
            <person name="Daum C."/>
            <person name="Ramamoorthy G.K."/>
            <person name="Gryganskyi A."/>
            <person name="Culley D."/>
            <person name="Magnuson J.K."/>
            <person name="James T.Y."/>
            <person name="O'Malley M.A."/>
            <person name="Stajich J.E."/>
            <person name="Spatafora J.W."/>
            <person name="Visel A."/>
            <person name="Grigoriev I.V."/>
        </authorList>
    </citation>
    <scope>NUCLEOTIDE SEQUENCE [LARGE SCALE GENOMIC DNA]</scope>
    <source>
        <strain evidence="1 2">JEL800</strain>
    </source>
</reference>
<name>A0A1Y2AKH1_9FUNG</name>